<evidence type="ECO:0000256" key="3">
    <source>
        <dbReference type="ARBA" id="ARBA00023242"/>
    </source>
</evidence>
<comment type="caution">
    <text evidence="5">The sequence shown here is derived from an EMBL/GenBank/DDBJ whole genome shotgun (WGS) entry which is preliminary data.</text>
</comment>
<proteinExistence type="inferred from homology"/>
<evidence type="ECO:0008006" key="7">
    <source>
        <dbReference type="Google" id="ProtNLM"/>
    </source>
</evidence>
<dbReference type="EMBL" id="JAPDRL010000005">
    <property type="protein sequence ID" value="KAJ9668735.1"/>
    <property type="molecule type" value="Genomic_DNA"/>
</dbReference>
<evidence type="ECO:0000256" key="1">
    <source>
        <dbReference type="ARBA" id="ARBA00004123"/>
    </source>
</evidence>
<comment type="subcellular location">
    <subcellularLocation>
        <location evidence="1">Nucleus</location>
    </subcellularLocation>
</comment>
<accession>A0ABQ9P2F0</accession>
<reference evidence="5" key="1">
    <citation type="submission" date="2022-10" db="EMBL/GenBank/DDBJ databases">
        <title>Culturing micro-colonial fungi from biological soil crusts in the Mojave desert and describing Neophaeococcomyces mojavensis, and introducing the new genera and species Taxawa tesnikishii.</title>
        <authorList>
            <person name="Kurbessoian T."/>
            <person name="Stajich J.E."/>
        </authorList>
    </citation>
    <scope>NUCLEOTIDE SEQUENCE</scope>
    <source>
        <strain evidence="5">TK_1</strain>
    </source>
</reference>
<organism evidence="5 6">
    <name type="scientific">Coniosporium apollinis</name>
    <dbReference type="NCBI Taxonomy" id="61459"/>
    <lineage>
        <taxon>Eukaryota</taxon>
        <taxon>Fungi</taxon>
        <taxon>Dikarya</taxon>
        <taxon>Ascomycota</taxon>
        <taxon>Pezizomycotina</taxon>
        <taxon>Dothideomycetes</taxon>
        <taxon>Dothideomycetes incertae sedis</taxon>
        <taxon>Coniosporium</taxon>
    </lineage>
</organism>
<keyword evidence="3" id="KW-0539">Nucleus</keyword>
<sequence length="215" mass="24778">MTAQAHEIVTDPFLTSVLSAADLARQQCVALLDLLDQHPQLPNTPPSREIELELSKQQKLLYSYLAQVRGLNRSAILGVRQTKQATAEARQEIDTLHLQLQNLYYEQRHLRGEIGACEAYEHKYQQLPLIPVEEFLEKFPEHMGDDENALMIARINHEHAERQALEESRQGLLKKKQGLIAKNKKQRDDLAKLDKDLEKFIEAANPIMKTFEKEY</sequence>
<dbReference type="Proteomes" id="UP001172684">
    <property type="component" value="Unassembled WGS sequence"/>
</dbReference>
<comment type="similarity">
    <text evidence="2">Belongs to the THOC5 family.</text>
</comment>
<dbReference type="PANTHER" id="PTHR13375">
    <property type="entry name" value="FMS INTERACTING PROTEIN"/>
    <property type="match status" value="1"/>
</dbReference>
<dbReference type="PANTHER" id="PTHR13375:SF3">
    <property type="entry name" value="THO COMPLEX SUBUNIT 5 HOMOLOG"/>
    <property type="match status" value="1"/>
</dbReference>
<keyword evidence="4" id="KW-0175">Coiled coil</keyword>
<name>A0ABQ9P2F0_9PEZI</name>
<protein>
    <recommendedName>
        <fullName evidence="7">THO complex subunit 5</fullName>
    </recommendedName>
</protein>
<evidence type="ECO:0000256" key="4">
    <source>
        <dbReference type="SAM" id="Coils"/>
    </source>
</evidence>
<dbReference type="Pfam" id="PF09766">
    <property type="entry name" value="FmiP_Thoc5"/>
    <property type="match status" value="1"/>
</dbReference>
<gene>
    <name evidence="5" type="ORF">H2201_000979</name>
</gene>
<evidence type="ECO:0000313" key="5">
    <source>
        <dbReference type="EMBL" id="KAJ9668735.1"/>
    </source>
</evidence>
<feature type="coiled-coil region" evidence="4">
    <location>
        <begin position="176"/>
        <end position="203"/>
    </location>
</feature>
<keyword evidence="6" id="KW-1185">Reference proteome</keyword>
<dbReference type="InterPro" id="IPR019163">
    <property type="entry name" value="THO_Thoc5"/>
</dbReference>
<evidence type="ECO:0000256" key="2">
    <source>
        <dbReference type="ARBA" id="ARBA00008044"/>
    </source>
</evidence>
<evidence type="ECO:0000313" key="6">
    <source>
        <dbReference type="Proteomes" id="UP001172684"/>
    </source>
</evidence>